<sequence>MLSGLTAIARAEAALAFRRGLIAFAGTILLLGAVGLGLSAAVIETSTHVGLAASLGIWAAVTFLVSIGVLMIATGRRRHVDPAASGTAWRNLAGTPPPAGSGPVPGSASSTAVQDAYRLGEQLGSSISPVVVIGGLVALGLITGRQRR</sequence>
<feature type="transmembrane region" description="Helical" evidence="1">
    <location>
        <begin position="23"/>
        <end position="43"/>
    </location>
</feature>
<protein>
    <recommendedName>
        <fullName evidence="4">Holin-X, holin superfamily III</fullName>
    </recommendedName>
</protein>
<organism evidence="2 3">
    <name type="scientific">Thalassobaculum litoreum DSM 18839</name>
    <dbReference type="NCBI Taxonomy" id="1123362"/>
    <lineage>
        <taxon>Bacteria</taxon>
        <taxon>Pseudomonadati</taxon>
        <taxon>Pseudomonadota</taxon>
        <taxon>Alphaproteobacteria</taxon>
        <taxon>Rhodospirillales</taxon>
        <taxon>Thalassobaculaceae</taxon>
        <taxon>Thalassobaculum</taxon>
    </lineage>
</organism>
<keyword evidence="1" id="KW-1133">Transmembrane helix</keyword>
<dbReference type="RefSeq" id="WP_139189417.1">
    <property type="nucleotide sequence ID" value="NZ_FNBW01000016.1"/>
</dbReference>
<name>A0A8G2EXZ8_9PROT</name>
<proteinExistence type="predicted"/>
<evidence type="ECO:0000313" key="2">
    <source>
        <dbReference type="EMBL" id="SDG39573.1"/>
    </source>
</evidence>
<keyword evidence="1" id="KW-0812">Transmembrane</keyword>
<dbReference type="AlphaFoldDB" id="A0A8G2EXZ8"/>
<evidence type="ECO:0000256" key="1">
    <source>
        <dbReference type="SAM" id="Phobius"/>
    </source>
</evidence>
<reference evidence="2 3" key="1">
    <citation type="submission" date="2016-10" db="EMBL/GenBank/DDBJ databases">
        <authorList>
            <person name="Varghese N."/>
            <person name="Submissions S."/>
        </authorList>
    </citation>
    <scope>NUCLEOTIDE SEQUENCE [LARGE SCALE GENOMIC DNA]</scope>
    <source>
        <strain evidence="2 3">DSM 18839</strain>
    </source>
</reference>
<comment type="caution">
    <text evidence="2">The sequence shown here is derived from an EMBL/GenBank/DDBJ whole genome shotgun (WGS) entry which is preliminary data.</text>
</comment>
<evidence type="ECO:0000313" key="3">
    <source>
        <dbReference type="Proteomes" id="UP000198615"/>
    </source>
</evidence>
<accession>A0A8G2EXZ8</accession>
<dbReference type="Proteomes" id="UP000198615">
    <property type="component" value="Unassembled WGS sequence"/>
</dbReference>
<keyword evidence="3" id="KW-1185">Reference proteome</keyword>
<keyword evidence="1" id="KW-0472">Membrane</keyword>
<feature type="transmembrane region" description="Helical" evidence="1">
    <location>
        <begin position="55"/>
        <end position="73"/>
    </location>
</feature>
<evidence type="ECO:0008006" key="4">
    <source>
        <dbReference type="Google" id="ProtNLM"/>
    </source>
</evidence>
<dbReference type="EMBL" id="FNBW01000016">
    <property type="protein sequence ID" value="SDG39573.1"/>
    <property type="molecule type" value="Genomic_DNA"/>
</dbReference>
<gene>
    <name evidence="2" type="ORF">SAMN05660686_04251</name>
</gene>